<accession>A0ACC0DL55</accession>
<protein>
    <submittedName>
        <fullName evidence="1">Uncharacterized protein</fullName>
    </submittedName>
</protein>
<evidence type="ECO:0000313" key="1">
    <source>
        <dbReference type="EMBL" id="KAI6093433.1"/>
    </source>
</evidence>
<comment type="caution">
    <text evidence="1">The sequence shown here is derived from an EMBL/GenBank/DDBJ whole genome shotgun (WGS) entry which is preliminary data.</text>
</comment>
<proteinExistence type="predicted"/>
<gene>
    <name evidence="1" type="ORF">F4821DRAFT_222938</name>
</gene>
<dbReference type="Proteomes" id="UP001497680">
    <property type="component" value="Unassembled WGS sequence"/>
</dbReference>
<name>A0ACC0DL55_9PEZI</name>
<dbReference type="EMBL" id="MU394281">
    <property type="protein sequence ID" value="KAI6093433.1"/>
    <property type="molecule type" value="Genomic_DNA"/>
</dbReference>
<sequence>MSPGSKKHEPLNGLKRQRTDLTNLAGSNPSRSGASSDKTSTSQPRSSNQSGTGPPQTPSTYRGPAVKDLSKYRKRSAVQLKTRPASSPIRPPAKQSPALATPKSLVSVQRSSNLKPVSKTTPSTSAARAASAIRATKPSGAKRATSATRVTSATKATSTTSTAPATKITPAARITPATSSPVIKATNPVATPDNQQKTSRKGRQDPYDVPSDSEADDLPKRQIKPLRRLYIPKRFPHSDPYIPAPISPDSEVVLLDKVSSRGTPSSRATPDSHHMSRARGSGQAKFQSGSIVISLDESSYEIPTSPSPSNPRPDPVGDSLHPRATPARKQPNVEVISIVSDSEDSDESASEEVSRELELPPTTKAVESAQTRERTKQYVLTGSSSPGMGIWSQAADMVLSTHATTPFFTTRGQSPLSAESQTTSTLIREQLMETSNVPPSNQELAAQMSSSPGKPSAGADDAFDWIKGRPNGGIEDHSQSSETLARMALKLLDSQDEERSRDTKITGKDSRPQTTRVLRSHSTSSPDQHVQNVDQVGTDDEENVVLPEKTQAKPAQELFDGSSVEPASKDVEDSPAAKSCIVVELPILTAKQQAQHYGTPTKESIDTVSPEQLTDTRLTAIPKSFQEINGATSTAGEQSQDSDAEALNYVLRRSPQWLNSITKLDAEREPETETEQNRDAATQAPALRPILQPRKSIPNSLARTSTTTDDSSCEENGSLESTPSPQVIPIAPVDKGGRKSSEDAAQLDRVSSPKEKPVQKQQQQGLQPTPGLKSGGVTNDVRSLSGEDGKWLRKSPLPDGVPLEKPSDRKRQKVSHSQGPQQHQDSPAQGKSRRHKPRRRNLGKKARAQRRQQQQQAQSQLLSGYQQFPFTFGAGTST</sequence>
<organism evidence="1 2">
    <name type="scientific">Hypoxylon rubiginosum</name>
    <dbReference type="NCBI Taxonomy" id="110542"/>
    <lineage>
        <taxon>Eukaryota</taxon>
        <taxon>Fungi</taxon>
        <taxon>Dikarya</taxon>
        <taxon>Ascomycota</taxon>
        <taxon>Pezizomycotina</taxon>
        <taxon>Sordariomycetes</taxon>
        <taxon>Xylariomycetidae</taxon>
        <taxon>Xylariales</taxon>
        <taxon>Hypoxylaceae</taxon>
        <taxon>Hypoxylon</taxon>
    </lineage>
</organism>
<reference evidence="1 2" key="1">
    <citation type="journal article" date="2022" name="New Phytol.">
        <title>Ecological generalism drives hyperdiversity of secondary metabolite gene clusters in xylarialean endophytes.</title>
        <authorList>
            <person name="Franco M.E.E."/>
            <person name="Wisecaver J.H."/>
            <person name="Arnold A.E."/>
            <person name="Ju Y.M."/>
            <person name="Slot J.C."/>
            <person name="Ahrendt S."/>
            <person name="Moore L.P."/>
            <person name="Eastman K.E."/>
            <person name="Scott K."/>
            <person name="Konkel Z."/>
            <person name="Mondo S.J."/>
            <person name="Kuo A."/>
            <person name="Hayes R.D."/>
            <person name="Haridas S."/>
            <person name="Andreopoulos B."/>
            <person name="Riley R."/>
            <person name="LaButti K."/>
            <person name="Pangilinan J."/>
            <person name="Lipzen A."/>
            <person name="Amirebrahimi M."/>
            <person name="Yan J."/>
            <person name="Adam C."/>
            <person name="Keymanesh K."/>
            <person name="Ng V."/>
            <person name="Louie K."/>
            <person name="Northen T."/>
            <person name="Drula E."/>
            <person name="Henrissat B."/>
            <person name="Hsieh H.M."/>
            <person name="Youens-Clark K."/>
            <person name="Lutzoni F."/>
            <person name="Miadlikowska J."/>
            <person name="Eastwood D.C."/>
            <person name="Hamelin R.C."/>
            <person name="Grigoriev I.V."/>
            <person name="U'Ren J.M."/>
        </authorList>
    </citation>
    <scope>NUCLEOTIDE SEQUENCE [LARGE SCALE GENOMIC DNA]</scope>
    <source>
        <strain evidence="1 2">ER1909</strain>
    </source>
</reference>
<keyword evidence="2" id="KW-1185">Reference proteome</keyword>
<evidence type="ECO:0000313" key="2">
    <source>
        <dbReference type="Proteomes" id="UP001497680"/>
    </source>
</evidence>